<dbReference type="RefSeq" id="WP_145258050.1">
    <property type="nucleotide sequence ID" value="NZ_CP036279.1"/>
</dbReference>
<proteinExistence type="predicted"/>
<evidence type="ECO:0000313" key="4">
    <source>
        <dbReference type="Proteomes" id="UP000317093"/>
    </source>
</evidence>
<feature type="region of interest" description="Disordered" evidence="2">
    <location>
        <begin position="1047"/>
        <end position="1099"/>
    </location>
</feature>
<accession>A0A518B3E7</accession>
<reference evidence="3 4" key="1">
    <citation type="submission" date="2019-02" db="EMBL/GenBank/DDBJ databases">
        <title>Deep-cultivation of Planctomycetes and their phenomic and genomic characterization uncovers novel biology.</title>
        <authorList>
            <person name="Wiegand S."/>
            <person name="Jogler M."/>
            <person name="Boedeker C."/>
            <person name="Pinto D."/>
            <person name="Vollmers J."/>
            <person name="Rivas-Marin E."/>
            <person name="Kohn T."/>
            <person name="Peeters S.H."/>
            <person name="Heuer A."/>
            <person name="Rast P."/>
            <person name="Oberbeckmann S."/>
            <person name="Bunk B."/>
            <person name="Jeske O."/>
            <person name="Meyerdierks A."/>
            <person name="Storesund J.E."/>
            <person name="Kallscheuer N."/>
            <person name="Luecker S."/>
            <person name="Lage O.M."/>
            <person name="Pohl T."/>
            <person name="Merkel B.J."/>
            <person name="Hornburger P."/>
            <person name="Mueller R.-W."/>
            <person name="Bruemmer F."/>
            <person name="Labrenz M."/>
            <person name="Spormann A.M."/>
            <person name="Op den Camp H."/>
            <person name="Overmann J."/>
            <person name="Amann R."/>
            <person name="Jetten M.S.M."/>
            <person name="Mascher T."/>
            <person name="Medema M.H."/>
            <person name="Devos D.P."/>
            <person name="Kaster A.-K."/>
            <person name="Ovreas L."/>
            <person name="Rohde M."/>
            <person name="Galperin M.Y."/>
            <person name="Jogler C."/>
        </authorList>
    </citation>
    <scope>NUCLEOTIDE SEQUENCE [LARGE SCALE GENOMIC DNA]</scope>
    <source>
        <strain evidence="3 4">Pan216</strain>
    </source>
</reference>
<sequence>MRVLRLDSTQSLGVTLAVTLLLTLVGGCGRNYYRKKADREATRLVRQKSYNPRWQFCDFDVYPDQRSRLFSPYNPNDPPMPPDDPASHQYMRCVYGIKNFKKWRPNSPISSVENSEWLRLLPTYVPTNEEGQIVLDLPTAVTLARLNRREYRSEIETIYLSALDVAFERFAFDLKFAGGNDVIEQVQGDKPRAVIGATGPGTGNSFSVLDLRSNFEAERNLARGGSILVGAANSIVFNFAGPNHTNFATSILSFSVVRRFLQFGGKAFNLEPLTLVERRLLSNLRSWARFVNSLYLNVAYGIGTTDGIQRLGGFQGGAGLTGFSGVGQGGFGGVGQDLGVNTFGGGSLAGGGGGTGTGLAGGGEGTVGGYYGLIQVIYEIQRTQESLDAQLQTLGLLDALFEAGLIDPVQVDEFRQSIETERSNLLRRQVNFQDQFENFLVSTLNLPPSLPCVVDDSLLADFEFVDPRLMDANRELEGLLERTGRLPVKATKEQLDPMRDELSGVVHRVNDFFVVVARDLAELDGAAPERRKLIKTEAEREQFDVEIARLPDRIASLRERFRTNLARIDEFDAMESAGESAEAANFLVETIRRVKSQVSEIQLLDARLRLEKIYIVPVKLDFCEAFSIARQYRLDWMNARASVVDQWRLVDLNANRLKALLDLEVNGELGTVGNNPVRFRSPSSNLQARLTFRAPLNRFAEKNTFRQSLIDYQQTRRSYMGFVDQVSLGLRRELRQLDRLEKNLEIQRRALILSIRRVDLTLDELNQPFSPPLPGEPPQQLSPTLAQNLLAALADFRNTQNNFLSVWVNYEAIRLNLLFDLGLMRVNDDNLWIEEPFEQLVGEALAGLKCPVSCPPGGERPINAFYEQVEKYEDAVRDVGPIDETSAEGYLEVPPEIEDLAAFLDENEGESAPKRHDLDENETKIVKIGSKSASSEQADEPTTDMIAEPSEAAPKELPSWWNRLVGRLRGEKPENQIPIADRQEFLQRLGEIKSRLDEGERWHDVVVDLRMSPAEALAYQRAINSVMPEVIRQQPATTRHVEMIASTAEETKTVPLGSQTPPREDGTGTISETPPAKAWKPVEILPPSAPLSLEEDDTP</sequence>
<dbReference type="AlphaFoldDB" id="A0A518B3E7"/>
<dbReference type="Gene3D" id="1.20.1600.10">
    <property type="entry name" value="Outer membrane efflux proteins (OEP)"/>
    <property type="match status" value="2"/>
</dbReference>
<gene>
    <name evidence="3" type="ORF">Pan216_23220</name>
</gene>
<dbReference type="PROSITE" id="PS51257">
    <property type="entry name" value="PROKAR_LIPOPROTEIN"/>
    <property type="match status" value="1"/>
</dbReference>
<protein>
    <recommendedName>
        <fullName evidence="5">Outer membrane efflux protein</fullName>
    </recommendedName>
</protein>
<dbReference type="PANTHER" id="PTHR30203">
    <property type="entry name" value="OUTER MEMBRANE CATION EFFLUX PROTEIN"/>
    <property type="match status" value="1"/>
</dbReference>
<evidence type="ECO:0000256" key="1">
    <source>
        <dbReference type="SAM" id="Coils"/>
    </source>
</evidence>
<feature type="coiled-coil region" evidence="1">
    <location>
        <begin position="723"/>
        <end position="750"/>
    </location>
</feature>
<keyword evidence="4" id="KW-1185">Reference proteome</keyword>
<evidence type="ECO:0000256" key="2">
    <source>
        <dbReference type="SAM" id="MobiDB-lite"/>
    </source>
</evidence>
<dbReference type="OrthoDB" id="235971at2"/>
<dbReference type="KEGG" id="knv:Pan216_23220"/>
<organism evidence="3 4">
    <name type="scientific">Kolteria novifilia</name>
    <dbReference type="NCBI Taxonomy" id="2527975"/>
    <lineage>
        <taxon>Bacteria</taxon>
        <taxon>Pseudomonadati</taxon>
        <taxon>Planctomycetota</taxon>
        <taxon>Planctomycetia</taxon>
        <taxon>Kolteriales</taxon>
        <taxon>Kolteriaceae</taxon>
        <taxon>Kolteria</taxon>
    </lineage>
</organism>
<dbReference type="Proteomes" id="UP000317093">
    <property type="component" value="Chromosome"/>
</dbReference>
<dbReference type="SUPFAM" id="SSF56954">
    <property type="entry name" value="Outer membrane efflux proteins (OEP)"/>
    <property type="match status" value="2"/>
</dbReference>
<name>A0A518B3E7_9BACT</name>
<dbReference type="InterPro" id="IPR010131">
    <property type="entry name" value="MdtP/NodT-like"/>
</dbReference>
<dbReference type="PANTHER" id="PTHR30203:SF33">
    <property type="entry name" value="BLR4455 PROTEIN"/>
    <property type="match status" value="1"/>
</dbReference>
<evidence type="ECO:0008006" key="5">
    <source>
        <dbReference type="Google" id="ProtNLM"/>
    </source>
</evidence>
<keyword evidence="1" id="KW-0175">Coiled coil</keyword>
<evidence type="ECO:0000313" key="3">
    <source>
        <dbReference type="EMBL" id="QDU61462.1"/>
    </source>
</evidence>
<dbReference type="EMBL" id="CP036279">
    <property type="protein sequence ID" value="QDU61462.1"/>
    <property type="molecule type" value="Genomic_DNA"/>
</dbReference>